<feature type="repeat" description="ANK" evidence="3">
    <location>
        <begin position="38"/>
        <end position="72"/>
    </location>
</feature>
<feature type="repeat" description="ANK" evidence="3">
    <location>
        <begin position="304"/>
        <end position="336"/>
    </location>
</feature>
<feature type="repeat" description="ANK" evidence="3">
    <location>
        <begin position="205"/>
        <end position="237"/>
    </location>
</feature>
<dbReference type="InterPro" id="IPR036770">
    <property type="entry name" value="Ankyrin_rpt-contain_sf"/>
</dbReference>
<evidence type="ECO:0000256" key="3">
    <source>
        <dbReference type="PROSITE-ProRule" id="PRU00023"/>
    </source>
</evidence>
<dbReference type="SUPFAM" id="SSF48403">
    <property type="entry name" value="Ankyrin repeat"/>
    <property type="match status" value="1"/>
</dbReference>
<organism evidence="5 6">
    <name type="scientific">Paralvinella palmiformis</name>
    <dbReference type="NCBI Taxonomy" id="53620"/>
    <lineage>
        <taxon>Eukaryota</taxon>
        <taxon>Metazoa</taxon>
        <taxon>Spiralia</taxon>
        <taxon>Lophotrochozoa</taxon>
        <taxon>Annelida</taxon>
        <taxon>Polychaeta</taxon>
        <taxon>Sedentaria</taxon>
        <taxon>Canalipalpata</taxon>
        <taxon>Terebellida</taxon>
        <taxon>Terebelliformia</taxon>
        <taxon>Alvinellidae</taxon>
        <taxon>Paralvinella</taxon>
    </lineage>
</organism>
<dbReference type="PANTHER" id="PTHR24198">
    <property type="entry name" value="ANKYRIN REPEAT AND PROTEIN KINASE DOMAIN-CONTAINING PROTEIN"/>
    <property type="match status" value="1"/>
</dbReference>
<dbReference type="SMART" id="SM00248">
    <property type="entry name" value="ANK"/>
    <property type="match status" value="11"/>
</dbReference>
<evidence type="ECO:0000313" key="6">
    <source>
        <dbReference type="Proteomes" id="UP001208570"/>
    </source>
</evidence>
<dbReference type="PROSITE" id="PS50297">
    <property type="entry name" value="ANK_REP_REGION"/>
    <property type="match status" value="5"/>
</dbReference>
<dbReference type="AlphaFoldDB" id="A0AAD9JUH7"/>
<evidence type="ECO:0000256" key="1">
    <source>
        <dbReference type="ARBA" id="ARBA00022737"/>
    </source>
</evidence>
<keyword evidence="2 3" id="KW-0040">ANK repeat</keyword>
<evidence type="ECO:0000313" key="5">
    <source>
        <dbReference type="EMBL" id="KAK2158653.1"/>
    </source>
</evidence>
<feature type="repeat" description="ANK" evidence="3">
    <location>
        <begin position="106"/>
        <end position="138"/>
    </location>
</feature>
<dbReference type="PROSITE" id="PS50088">
    <property type="entry name" value="ANK_REPEAT"/>
    <property type="match status" value="5"/>
</dbReference>
<comment type="caution">
    <text evidence="5">The sequence shown here is derived from an EMBL/GenBank/DDBJ whole genome shotgun (WGS) entry which is preliminary data.</text>
</comment>
<dbReference type="Proteomes" id="UP001208570">
    <property type="component" value="Unassembled WGS sequence"/>
</dbReference>
<keyword evidence="6" id="KW-1185">Reference proteome</keyword>
<dbReference type="Gene3D" id="1.25.40.20">
    <property type="entry name" value="Ankyrin repeat-containing domain"/>
    <property type="match status" value="3"/>
</dbReference>
<feature type="domain" description="SOCS box" evidence="4">
    <location>
        <begin position="440"/>
        <end position="493"/>
    </location>
</feature>
<accession>A0AAD9JUH7</accession>
<dbReference type="Pfam" id="PF07525">
    <property type="entry name" value="SOCS_box"/>
    <property type="match status" value="1"/>
</dbReference>
<evidence type="ECO:0000259" key="4">
    <source>
        <dbReference type="PROSITE" id="PS50225"/>
    </source>
</evidence>
<name>A0AAD9JUH7_9ANNE</name>
<dbReference type="Pfam" id="PF12796">
    <property type="entry name" value="Ank_2"/>
    <property type="match status" value="3"/>
</dbReference>
<dbReference type="EMBL" id="JAODUP010000166">
    <property type="protein sequence ID" value="KAK2158653.1"/>
    <property type="molecule type" value="Genomic_DNA"/>
</dbReference>
<protein>
    <recommendedName>
        <fullName evidence="4">SOCS box domain-containing protein</fullName>
    </recommendedName>
</protein>
<evidence type="ECO:0000256" key="2">
    <source>
        <dbReference type="ARBA" id="ARBA00023043"/>
    </source>
</evidence>
<dbReference type="PRINTS" id="PR01415">
    <property type="entry name" value="ANKYRIN"/>
</dbReference>
<gene>
    <name evidence="5" type="ORF">LSH36_166g05078</name>
</gene>
<reference evidence="5" key="1">
    <citation type="journal article" date="2023" name="Mol. Biol. Evol.">
        <title>Third-Generation Sequencing Reveals the Adaptive Role of the Epigenome in Three Deep-Sea Polychaetes.</title>
        <authorList>
            <person name="Perez M."/>
            <person name="Aroh O."/>
            <person name="Sun Y."/>
            <person name="Lan Y."/>
            <person name="Juniper S.K."/>
            <person name="Young C.R."/>
            <person name="Angers B."/>
            <person name="Qian P.Y."/>
        </authorList>
    </citation>
    <scope>NUCLEOTIDE SEQUENCE</scope>
    <source>
        <strain evidence="5">P08H-3</strain>
    </source>
</reference>
<keyword evidence="1" id="KW-0677">Repeat</keyword>
<proteinExistence type="predicted"/>
<sequence length="531" mass="58523">MYRRTYWPNDNPKTSPKTYWPTPEEYKKCIDPADVDQEGRTPLHLALLHGGDDDQHLERVIKAGCNINAEDKNGQRAVHYAAQNGHTRCIQKLARHGADLNILDANGYSPLMLSARHGFSKAIRILTRAGANPNLENDRKELAIHYAVCKGHVECLKDLLLAKSKVNHPDAEGCSPLILATKFSWVEVAVTLLNANAAPDHKDNIGKTALHWAATIGNVPMIELLISAGAEIDTFDTYGYSPFVYTIKTNNHVAMKHLLDAGCDRGTVDGLNGTALGLACLRGHQECVKILLETGDDPDEIGFFGLTPLMLACFESHVDVVGTLLEHGANPDAQGRMGATPLVKSLIKICPLNEVPRHRIVALLLRSGADVNLQVNTAGYFTCITKGKNCPLSFAMCSGYTSLIRMLLLAGSQVTCKEVRDWYEQVNIDRFFNTKAIIDPIREWKARPRSLRFSCRGVIRKSIQNKSANISEAIRTLPIAPVLQDFVNFTDLDSIQPERSGLVLSDRLLQGDVHATSEESFTEVSPKAVYP</sequence>
<dbReference type="InterPro" id="IPR002110">
    <property type="entry name" value="Ankyrin_rpt"/>
</dbReference>
<dbReference type="InterPro" id="IPR001496">
    <property type="entry name" value="SOCS_box"/>
</dbReference>
<feature type="repeat" description="ANK" evidence="3">
    <location>
        <begin position="73"/>
        <end position="105"/>
    </location>
</feature>
<dbReference type="PROSITE" id="PS50225">
    <property type="entry name" value="SOCS"/>
    <property type="match status" value="1"/>
</dbReference>
<dbReference type="PANTHER" id="PTHR24198:SF165">
    <property type="entry name" value="ANKYRIN REPEAT-CONTAINING PROTEIN-RELATED"/>
    <property type="match status" value="1"/>
</dbReference>